<dbReference type="AlphaFoldDB" id="A0A828P742"/>
<comment type="caution">
    <text evidence="2">The sequence shown here is derived from an EMBL/GenBank/DDBJ whole genome shotgun (WGS) entry which is preliminary data.</text>
</comment>
<accession>A0A828P742</accession>
<keyword evidence="1" id="KW-1133">Transmembrane helix</keyword>
<feature type="transmembrane region" description="Helical" evidence="1">
    <location>
        <begin position="81"/>
        <end position="102"/>
    </location>
</feature>
<keyword evidence="1" id="KW-0812">Transmembrane</keyword>
<feature type="transmembrane region" description="Helical" evidence="1">
    <location>
        <begin position="49"/>
        <end position="69"/>
    </location>
</feature>
<gene>
    <name evidence="2" type="ORF">A5U30_004711</name>
</gene>
<reference evidence="2 3" key="1">
    <citation type="submission" date="2020-02" db="EMBL/GenBank/DDBJ databases">
        <authorList>
            <consortium name="PulseNet: The National Subtyping Network for Foodborne Disease Surveillance"/>
            <person name="Tarr C.L."/>
            <person name="Trees E."/>
            <person name="Katz L.S."/>
            <person name="Carleton-Romer H.A."/>
            <person name="Stroika S."/>
            <person name="Kucerova Z."/>
            <person name="Roache K.F."/>
            <person name="Sabol A.L."/>
            <person name="Besser J."/>
            <person name="Gerner-Smidt P."/>
        </authorList>
    </citation>
    <scope>NUCLEOTIDE SEQUENCE [LARGE SCALE GENOMIC DNA]</scope>
    <source>
        <strain evidence="2 3">PNUSAE002719</strain>
    </source>
</reference>
<protein>
    <submittedName>
        <fullName evidence="2">Uncharacterized protein</fullName>
    </submittedName>
</protein>
<evidence type="ECO:0000313" key="3">
    <source>
        <dbReference type="Proteomes" id="UP000555763"/>
    </source>
</evidence>
<feature type="transmembrane region" description="Helical" evidence="1">
    <location>
        <begin position="108"/>
        <end position="128"/>
    </location>
</feature>
<sequence>MAGQQIFKRSVSCISLLSAVASGFYLLWSEWSAVKCQFDGMIFLSFRNAGLFLLFFIILLIVVLFSVSMGVSGRYAVNPQIVTPGIIISLLLQCSAIMMVQAWRWSPYALAGTFLLVQFWSGYLTGWVQRDLHEGRVKTGFRNTVSEFWLLIPLVLSGWGISWGYYTTLFTS</sequence>
<evidence type="ECO:0000313" key="2">
    <source>
        <dbReference type="EMBL" id="EFM8156967.1"/>
    </source>
</evidence>
<dbReference type="RefSeq" id="WP_044783678.1">
    <property type="nucleotide sequence ID" value="NZ_BFOT01000122.1"/>
</dbReference>
<feature type="transmembrane region" description="Helical" evidence="1">
    <location>
        <begin position="12"/>
        <end position="29"/>
    </location>
</feature>
<dbReference type="Proteomes" id="UP000555763">
    <property type="component" value="Unassembled WGS sequence"/>
</dbReference>
<dbReference type="EMBL" id="AATLZG010000045">
    <property type="protein sequence ID" value="EFM8156967.1"/>
    <property type="molecule type" value="Genomic_DNA"/>
</dbReference>
<organism evidence="2 3">
    <name type="scientific">Escherichia coli</name>
    <dbReference type="NCBI Taxonomy" id="562"/>
    <lineage>
        <taxon>Bacteria</taxon>
        <taxon>Pseudomonadati</taxon>
        <taxon>Pseudomonadota</taxon>
        <taxon>Gammaproteobacteria</taxon>
        <taxon>Enterobacterales</taxon>
        <taxon>Enterobacteriaceae</taxon>
        <taxon>Escherichia</taxon>
    </lineage>
</organism>
<evidence type="ECO:0000256" key="1">
    <source>
        <dbReference type="SAM" id="Phobius"/>
    </source>
</evidence>
<name>A0A828P742_ECOLX</name>
<feature type="transmembrane region" description="Helical" evidence="1">
    <location>
        <begin position="148"/>
        <end position="166"/>
    </location>
</feature>
<proteinExistence type="predicted"/>
<keyword evidence="1" id="KW-0472">Membrane</keyword>